<protein>
    <submittedName>
        <fullName evidence="1">LptE family protein</fullName>
    </submittedName>
</protein>
<proteinExistence type="predicted"/>
<dbReference type="InterPro" id="IPR007485">
    <property type="entry name" value="LPS_assembly_LptE"/>
</dbReference>
<evidence type="ECO:0000313" key="2">
    <source>
        <dbReference type="Proteomes" id="UP000599024"/>
    </source>
</evidence>
<reference evidence="1 2" key="1">
    <citation type="submission" date="2020-08" db="EMBL/GenBank/DDBJ databases">
        <title>Bridging the membrane lipid divide: bacteria of the FCB group superphylum have the potential to synthesize archaeal ether lipids.</title>
        <authorList>
            <person name="Villanueva L."/>
            <person name="Von Meijenfeldt F.A.B."/>
            <person name="Westbye A.B."/>
            <person name="Yadav S."/>
            <person name="Hopmans E.C."/>
            <person name="Dutilh B.E."/>
            <person name="Sinninghe Damste J.S."/>
        </authorList>
    </citation>
    <scope>NUCLEOTIDE SEQUENCE [LARGE SCALE GENOMIC DNA]</scope>
    <source>
        <strain evidence="1">NIOZ-UU81</strain>
    </source>
</reference>
<accession>A0A8J6N8D3</accession>
<dbReference type="Proteomes" id="UP000599024">
    <property type="component" value="Unassembled WGS sequence"/>
</dbReference>
<evidence type="ECO:0000313" key="1">
    <source>
        <dbReference type="EMBL" id="MBC8208694.1"/>
    </source>
</evidence>
<dbReference type="Pfam" id="PF04390">
    <property type="entry name" value="LptE"/>
    <property type="match status" value="1"/>
</dbReference>
<dbReference type="GO" id="GO:0043165">
    <property type="term" value="P:Gram-negative-bacterium-type cell outer membrane assembly"/>
    <property type="evidence" value="ECO:0007669"/>
    <property type="project" value="InterPro"/>
</dbReference>
<sequence length="174" mass="19133">MKTSGRILILILVILCLPVSCGYRNPYIYTGPEQTIQINPWKNRTSDLGLSSRMSRSLQRWFQKSSAIKAVSPGKAANLLLAGEIISLDIPSLTSAGTGATSEVKVILTVRYVLKDQSSNLLLLEIPSETWTESYFIGSSNTQTAGNEAEALSLIIDDISEKIYLNVLTLLNRR</sequence>
<dbReference type="AlphaFoldDB" id="A0A8J6N8D3"/>
<dbReference type="EMBL" id="JACNLK010000048">
    <property type="protein sequence ID" value="MBC8208694.1"/>
    <property type="molecule type" value="Genomic_DNA"/>
</dbReference>
<name>A0A8J6N8D3_9BACT</name>
<dbReference type="GO" id="GO:0019867">
    <property type="term" value="C:outer membrane"/>
    <property type="evidence" value="ECO:0007669"/>
    <property type="project" value="InterPro"/>
</dbReference>
<comment type="caution">
    <text evidence="1">The sequence shown here is derived from an EMBL/GenBank/DDBJ whole genome shotgun (WGS) entry which is preliminary data.</text>
</comment>
<gene>
    <name evidence="1" type="ORF">H8E79_05960</name>
</gene>
<organism evidence="1 2">
    <name type="scientific">Candidatus Desulfatifera sulfidica</name>
    <dbReference type="NCBI Taxonomy" id="2841691"/>
    <lineage>
        <taxon>Bacteria</taxon>
        <taxon>Pseudomonadati</taxon>
        <taxon>Thermodesulfobacteriota</taxon>
        <taxon>Desulfobulbia</taxon>
        <taxon>Desulfobulbales</taxon>
        <taxon>Desulfobulbaceae</taxon>
        <taxon>Candidatus Desulfatifera</taxon>
    </lineage>
</organism>